<dbReference type="NCBIfam" id="TIGR01783">
    <property type="entry name" value="TonB-siderophor"/>
    <property type="match status" value="1"/>
</dbReference>
<evidence type="ECO:0000256" key="4">
    <source>
        <dbReference type="ARBA" id="ARBA00022452"/>
    </source>
</evidence>
<keyword evidence="9" id="KW-0406">Ion transport</keyword>
<evidence type="ECO:0000256" key="11">
    <source>
        <dbReference type="ARBA" id="ARBA00023136"/>
    </source>
</evidence>
<dbReference type="InterPro" id="IPR000531">
    <property type="entry name" value="Beta-barrel_TonB"/>
</dbReference>
<gene>
    <name evidence="18" type="ORF">PPNSA23_08190</name>
</gene>
<keyword evidence="5" id="KW-0410">Iron transport</keyword>
<keyword evidence="13 14" id="KW-0998">Cell outer membrane</keyword>
<dbReference type="InterPro" id="IPR036942">
    <property type="entry name" value="Beta-barrel_TonB_sf"/>
</dbReference>
<keyword evidence="11 14" id="KW-0472">Membrane</keyword>
<dbReference type="Pfam" id="PF07715">
    <property type="entry name" value="Plug"/>
    <property type="match status" value="1"/>
</dbReference>
<dbReference type="PANTHER" id="PTHR32552:SF68">
    <property type="entry name" value="FERRICHROME OUTER MEMBRANE TRANSPORTER_PHAGE RECEPTOR"/>
    <property type="match status" value="1"/>
</dbReference>
<proteinExistence type="inferred from homology"/>
<evidence type="ECO:0000256" key="7">
    <source>
        <dbReference type="ARBA" id="ARBA00022729"/>
    </source>
</evidence>
<dbReference type="Pfam" id="PF00593">
    <property type="entry name" value="TonB_dep_Rec_b-barrel"/>
    <property type="match status" value="1"/>
</dbReference>
<sequence length="732" mass="80929">MIKNIKKFPSEDMVKRTSLPFFFSTVLISVPAIAQNAGNPEKSSGQGGVIRLDTITIDTIAGPFSADGYVVRNGSTATKTNTPLNEIPQSVSYVTQQELEDRNPQSLMDSLAYVPGVRVDSFGFDPRMDSYYVRGFDAYANGTFRDGLRQMAVSTSFYRTEPYGLEGISVLKGPSSAIYGGTSAGGLVNLITKRPTEMPLNEVELQYGSHNRYQTNFDFSGPAIADGSVLYRLTGVLRDSDTELIGTSDDRIYIAPAITWKPDEDTKLTILAEYMRFLTGGAVVNYNDPNGRTDFFYSDPSYNDFDQKQGRIGYELEHRFNDTLQFRQNFRYSQTDLDLKYAYIDPGQYASGPDIPAQLTRGTGHYREALDNAVIDNQIQLDFSTGPLNHVLLAGIDASYARFDEESGFGTAFPLDTANPNYGSEPIESPATTPSKRQKLSTIGIYVQDQIKYDPWVLTLGGRYDWYKAESASLGYVPEGQEPVEKRSDGEFSGRIGLTYLTDFGLAPYVSYSTAFMPNLGWDAKTGSLFEATTAEQQEIGVKYDIPGMNASVTASVFNIEQKNGVYYEVVNGVNQQIQSDRRSRGFEIEGTASLDNGLNLRASYTYLDMRILDDTAGLKDNVVSSTPRHVVAVWGDYSFVSGPLTGLGAGLGARFVSSSYGDNENTFKNDARVFLDMAVHYDLDALDPKLKGARLQVNATNLLDQDDDVCTNGYCYVDQGRTVIASLRYRW</sequence>
<dbReference type="Gene3D" id="2.40.170.20">
    <property type="entry name" value="TonB-dependent receptor, beta-barrel domain"/>
    <property type="match status" value="1"/>
</dbReference>
<comment type="subcellular location">
    <subcellularLocation>
        <location evidence="1 14">Cell outer membrane</location>
        <topology evidence="1 14">Multi-pass membrane protein</topology>
    </subcellularLocation>
</comment>
<protein>
    <submittedName>
        <fullName evidence="18">TonB-dependent siderophore receptor</fullName>
    </submittedName>
</protein>
<evidence type="ECO:0000256" key="10">
    <source>
        <dbReference type="ARBA" id="ARBA00023077"/>
    </source>
</evidence>
<keyword evidence="3 14" id="KW-0813">Transport</keyword>
<dbReference type="SUPFAM" id="SSF56935">
    <property type="entry name" value="Porins"/>
    <property type="match status" value="1"/>
</dbReference>
<dbReference type="PANTHER" id="PTHR32552">
    <property type="entry name" value="FERRICHROME IRON RECEPTOR-RELATED"/>
    <property type="match status" value="1"/>
</dbReference>
<evidence type="ECO:0000259" key="16">
    <source>
        <dbReference type="Pfam" id="PF00593"/>
    </source>
</evidence>
<keyword evidence="6 14" id="KW-0812">Transmembrane</keyword>
<evidence type="ECO:0000256" key="1">
    <source>
        <dbReference type="ARBA" id="ARBA00004571"/>
    </source>
</evidence>
<keyword evidence="10 15" id="KW-0798">TonB box</keyword>
<evidence type="ECO:0000256" key="12">
    <source>
        <dbReference type="ARBA" id="ARBA00023170"/>
    </source>
</evidence>
<evidence type="ECO:0000256" key="6">
    <source>
        <dbReference type="ARBA" id="ARBA00022692"/>
    </source>
</evidence>
<comment type="similarity">
    <text evidence="2 14 15">Belongs to the TonB-dependent receptor family.</text>
</comment>
<dbReference type="NCBIfam" id="NF010650">
    <property type="entry name" value="PRK14049.1"/>
    <property type="match status" value="1"/>
</dbReference>
<evidence type="ECO:0000256" key="13">
    <source>
        <dbReference type="ARBA" id="ARBA00023237"/>
    </source>
</evidence>
<keyword evidence="12 18" id="KW-0675">Receptor</keyword>
<keyword evidence="19" id="KW-1185">Reference proteome</keyword>
<feature type="domain" description="TonB-dependent receptor-like beta-barrel" evidence="16">
    <location>
        <begin position="260"/>
        <end position="703"/>
    </location>
</feature>
<evidence type="ECO:0000256" key="5">
    <source>
        <dbReference type="ARBA" id="ARBA00022496"/>
    </source>
</evidence>
<dbReference type="Proteomes" id="UP001628091">
    <property type="component" value="Unassembled WGS sequence"/>
</dbReference>
<dbReference type="InterPro" id="IPR039426">
    <property type="entry name" value="TonB-dep_rcpt-like"/>
</dbReference>
<evidence type="ECO:0000313" key="18">
    <source>
        <dbReference type="EMBL" id="GAB1580876.1"/>
    </source>
</evidence>
<evidence type="ECO:0000256" key="2">
    <source>
        <dbReference type="ARBA" id="ARBA00009810"/>
    </source>
</evidence>
<dbReference type="PROSITE" id="PS52016">
    <property type="entry name" value="TONB_DEPENDENT_REC_3"/>
    <property type="match status" value="1"/>
</dbReference>
<evidence type="ECO:0000256" key="3">
    <source>
        <dbReference type="ARBA" id="ARBA00022448"/>
    </source>
</evidence>
<dbReference type="Gene3D" id="2.170.130.10">
    <property type="entry name" value="TonB-dependent receptor, plug domain"/>
    <property type="match status" value="1"/>
</dbReference>
<evidence type="ECO:0000256" key="14">
    <source>
        <dbReference type="PROSITE-ProRule" id="PRU01360"/>
    </source>
</evidence>
<evidence type="ECO:0000256" key="9">
    <source>
        <dbReference type="ARBA" id="ARBA00023065"/>
    </source>
</evidence>
<evidence type="ECO:0000259" key="17">
    <source>
        <dbReference type="Pfam" id="PF07715"/>
    </source>
</evidence>
<dbReference type="InterPro" id="IPR012910">
    <property type="entry name" value="Plug_dom"/>
</dbReference>
<keyword evidence="8" id="KW-0408">Iron</keyword>
<dbReference type="EMBL" id="BAAFZP010000001">
    <property type="protein sequence ID" value="GAB1580876.1"/>
    <property type="molecule type" value="Genomic_DNA"/>
</dbReference>
<name>A0ABQ0GW39_9HYPH</name>
<accession>A0ABQ0GW39</accession>
<dbReference type="CDD" id="cd01347">
    <property type="entry name" value="ligand_gated_channel"/>
    <property type="match status" value="1"/>
</dbReference>
<organism evidence="18 19">
    <name type="scientific">Phyllobacterium phragmitis</name>
    <dbReference type="NCBI Taxonomy" id="2670329"/>
    <lineage>
        <taxon>Bacteria</taxon>
        <taxon>Pseudomonadati</taxon>
        <taxon>Pseudomonadota</taxon>
        <taxon>Alphaproteobacteria</taxon>
        <taxon>Hyphomicrobiales</taxon>
        <taxon>Phyllobacteriaceae</taxon>
        <taxon>Phyllobacterium</taxon>
    </lineage>
</organism>
<feature type="domain" description="TonB-dependent receptor plug" evidence="17">
    <location>
        <begin position="84"/>
        <end position="186"/>
    </location>
</feature>
<dbReference type="InterPro" id="IPR010105">
    <property type="entry name" value="TonB_sidphr_rcpt"/>
</dbReference>
<keyword evidence="7" id="KW-0732">Signal</keyword>
<evidence type="ECO:0000256" key="15">
    <source>
        <dbReference type="RuleBase" id="RU003357"/>
    </source>
</evidence>
<evidence type="ECO:0000256" key="8">
    <source>
        <dbReference type="ARBA" id="ARBA00023004"/>
    </source>
</evidence>
<comment type="caution">
    <text evidence="18">The sequence shown here is derived from an EMBL/GenBank/DDBJ whole genome shotgun (WGS) entry which is preliminary data.</text>
</comment>
<keyword evidence="4 14" id="KW-1134">Transmembrane beta strand</keyword>
<dbReference type="InterPro" id="IPR037066">
    <property type="entry name" value="Plug_dom_sf"/>
</dbReference>
<evidence type="ECO:0000313" key="19">
    <source>
        <dbReference type="Proteomes" id="UP001628091"/>
    </source>
</evidence>
<reference evidence="18 19" key="1">
    <citation type="submission" date="2024-10" db="EMBL/GenBank/DDBJ databases">
        <title>Isolation, draft genome sequencing and identification of Phyllobacterium sp. NSA23, isolated from leaf soil.</title>
        <authorList>
            <person name="Akita H."/>
        </authorList>
    </citation>
    <scope>NUCLEOTIDE SEQUENCE [LARGE SCALE GENOMIC DNA]</scope>
    <source>
        <strain evidence="18 19">NSA23</strain>
    </source>
</reference>